<evidence type="ECO:0000259" key="1">
    <source>
        <dbReference type="Pfam" id="PF17762"/>
    </source>
</evidence>
<comment type="caution">
    <text evidence="2">The sequence shown here is derived from an EMBL/GenBank/DDBJ whole genome shotgun (WGS) entry which is preliminary data.</text>
</comment>
<organism evidence="2 3">
    <name type="scientific">Chitinimonas lacunae</name>
    <dbReference type="NCBI Taxonomy" id="1963018"/>
    <lineage>
        <taxon>Bacteria</taxon>
        <taxon>Pseudomonadati</taxon>
        <taxon>Pseudomonadota</taxon>
        <taxon>Betaproteobacteria</taxon>
        <taxon>Neisseriales</taxon>
        <taxon>Chitinibacteraceae</taxon>
        <taxon>Chitinimonas</taxon>
    </lineage>
</organism>
<dbReference type="EMBL" id="JBHSBU010000001">
    <property type="protein sequence ID" value="MFC4159550.1"/>
    <property type="molecule type" value="Genomic_DNA"/>
</dbReference>
<dbReference type="Proteomes" id="UP001595791">
    <property type="component" value="Unassembled WGS sequence"/>
</dbReference>
<gene>
    <name evidence="2" type="ORF">ACFOW7_09330</name>
</gene>
<keyword evidence="3" id="KW-1185">Reference proteome</keyword>
<proteinExistence type="predicted"/>
<dbReference type="Pfam" id="PF17762">
    <property type="entry name" value="HTH_ParB"/>
    <property type="match status" value="1"/>
</dbReference>
<dbReference type="RefSeq" id="WP_378163425.1">
    <property type="nucleotide sequence ID" value="NZ_JBHSBU010000001.1"/>
</dbReference>
<accession>A0ABV8MRM1</accession>
<protein>
    <submittedName>
        <fullName evidence="2">ParB/RepB/Spo0J family partition protein</fullName>
    </submittedName>
</protein>
<dbReference type="InterPro" id="IPR041468">
    <property type="entry name" value="HTH_ParB/Spo0J"/>
</dbReference>
<dbReference type="Gene3D" id="1.10.10.2830">
    <property type="match status" value="1"/>
</dbReference>
<evidence type="ECO:0000313" key="3">
    <source>
        <dbReference type="Proteomes" id="UP001595791"/>
    </source>
</evidence>
<reference evidence="3" key="1">
    <citation type="journal article" date="2019" name="Int. J. Syst. Evol. Microbiol.">
        <title>The Global Catalogue of Microorganisms (GCM) 10K type strain sequencing project: providing services to taxonomists for standard genome sequencing and annotation.</title>
        <authorList>
            <consortium name="The Broad Institute Genomics Platform"/>
            <consortium name="The Broad Institute Genome Sequencing Center for Infectious Disease"/>
            <person name="Wu L."/>
            <person name="Ma J."/>
        </authorList>
    </citation>
    <scope>NUCLEOTIDE SEQUENCE [LARGE SCALE GENOMIC DNA]</scope>
    <source>
        <strain evidence="3">LMG 29894</strain>
    </source>
</reference>
<dbReference type="SUPFAM" id="SSF109709">
    <property type="entry name" value="KorB DNA-binding domain-like"/>
    <property type="match status" value="1"/>
</dbReference>
<sequence>MTSLKKLCQESVDIKRRDAYSVPPEKITVETGFNLRIDGTPELQAHIDSIKGAIRSNGIGCIPPLKVQVGHNGAIVVRDGHCRLSAIRSLIAEGLPIEAVPVEEWLGNEVDNLFLVLNTGQGKPLTQFERAVGFKRLHQMGVSPSEIARRIARRPVYIERMLRVVYSHSEIQELCRDGVVSMELAHDLIEEHGDLAALELLQSAQQQAQRAGRQRVMPKNVRCAPRLPSELVKRLGNAVENYYLAVDPELRRLFSRIAERKVGQIDRERFTISGQVLRSLALLYEAGIQLNQVKGRRHAQVARRAAPEPAQPEAQQ</sequence>
<feature type="domain" description="ParB/Spo0J HTH" evidence="1">
    <location>
        <begin position="125"/>
        <end position="203"/>
    </location>
</feature>
<name>A0ABV8MRM1_9NEIS</name>
<evidence type="ECO:0000313" key="2">
    <source>
        <dbReference type="EMBL" id="MFC4159550.1"/>
    </source>
</evidence>